<dbReference type="AlphaFoldDB" id="A0AAD9HU17"/>
<sequence length="459" mass="47058">MLSHIRVADVLLLLLITQTTQAGPPQEGLEYHLQYIHHQQQSCCDIEHLLGTSCPSHIKGSNHTRAVDLNPGIPVNTNDSVGAGFATPDVKHYILAVTIHIRPKERILFVSSCTANVETSSPPASLTTIAAAPTTAFSVPPTTSPTVPLATLSSTLRVTGTPNNQVPTIRTSTPAASATISPEIAANNLASAKAFNTLFASLTEQSACDAGQIACVKGNVGICGSNGAFAIQNCGTGTSCFALPMNTTEGVIVGCYDPKMATGILGTPVPAPVPGSSTSASAVASGTTTTVTPTVIATYTVSIIPPAASPQTSSAVQAPGFTTTVVVTKTMEPVPAPSSTTTEEDGPPTTSTSRRRTRTTTSESSPVSTTAETTRQSTHSKSTRASTALSSTGTFTDTLIVNPIPTDEPSEPPTLVGGITPTAIPPPGTDVSQGTPTVTVFVTVTQKERETVTVTVTKG</sequence>
<evidence type="ECO:0000256" key="2">
    <source>
        <dbReference type="SAM" id="SignalP"/>
    </source>
</evidence>
<evidence type="ECO:0000256" key="1">
    <source>
        <dbReference type="SAM" id="MobiDB-lite"/>
    </source>
</evidence>
<name>A0AAD9HU17_9PEZI</name>
<feature type="chain" id="PRO_5042023736" description="Carbohydrate-binding module family 19 domain-containing protein" evidence="2">
    <location>
        <begin position="23"/>
        <end position="459"/>
    </location>
</feature>
<keyword evidence="4" id="KW-1185">Reference proteome</keyword>
<proteinExistence type="predicted"/>
<feature type="compositionally biased region" description="Low complexity" evidence="1">
    <location>
        <begin position="359"/>
        <end position="374"/>
    </location>
</feature>
<gene>
    <name evidence="3" type="ORF">LX32DRAFT_648550</name>
</gene>
<evidence type="ECO:0008006" key="5">
    <source>
        <dbReference type="Google" id="ProtNLM"/>
    </source>
</evidence>
<evidence type="ECO:0000313" key="3">
    <source>
        <dbReference type="EMBL" id="KAK2034327.1"/>
    </source>
</evidence>
<protein>
    <recommendedName>
        <fullName evidence="5">Carbohydrate-binding module family 19 domain-containing protein</fullName>
    </recommendedName>
</protein>
<feature type="compositionally biased region" description="Polar residues" evidence="1">
    <location>
        <begin position="375"/>
        <end position="391"/>
    </location>
</feature>
<keyword evidence="2" id="KW-0732">Signal</keyword>
<dbReference type="Proteomes" id="UP001232148">
    <property type="component" value="Unassembled WGS sequence"/>
</dbReference>
<organism evidence="3 4">
    <name type="scientific">Colletotrichum zoysiae</name>
    <dbReference type="NCBI Taxonomy" id="1216348"/>
    <lineage>
        <taxon>Eukaryota</taxon>
        <taxon>Fungi</taxon>
        <taxon>Dikarya</taxon>
        <taxon>Ascomycota</taxon>
        <taxon>Pezizomycotina</taxon>
        <taxon>Sordariomycetes</taxon>
        <taxon>Hypocreomycetidae</taxon>
        <taxon>Glomerellales</taxon>
        <taxon>Glomerellaceae</taxon>
        <taxon>Colletotrichum</taxon>
        <taxon>Colletotrichum graminicola species complex</taxon>
    </lineage>
</organism>
<evidence type="ECO:0000313" key="4">
    <source>
        <dbReference type="Proteomes" id="UP001232148"/>
    </source>
</evidence>
<comment type="caution">
    <text evidence="3">The sequence shown here is derived from an EMBL/GenBank/DDBJ whole genome shotgun (WGS) entry which is preliminary data.</text>
</comment>
<accession>A0AAD9HU17</accession>
<feature type="signal peptide" evidence="2">
    <location>
        <begin position="1"/>
        <end position="22"/>
    </location>
</feature>
<reference evidence="3" key="1">
    <citation type="submission" date="2021-06" db="EMBL/GenBank/DDBJ databases">
        <title>Comparative genomics, transcriptomics and evolutionary studies reveal genomic signatures of adaptation to plant cell wall in hemibiotrophic fungi.</title>
        <authorList>
            <consortium name="DOE Joint Genome Institute"/>
            <person name="Baroncelli R."/>
            <person name="Diaz J.F."/>
            <person name="Benocci T."/>
            <person name="Peng M."/>
            <person name="Battaglia E."/>
            <person name="Haridas S."/>
            <person name="Andreopoulos W."/>
            <person name="Labutti K."/>
            <person name="Pangilinan J."/>
            <person name="Floch G.L."/>
            <person name="Makela M.R."/>
            <person name="Henrissat B."/>
            <person name="Grigoriev I.V."/>
            <person name="Crouch J.A."/>
            <person name="De Vries R.P."/>
            <person name="Sukno S.A."/>
            <person name="Thon M.R."/>
        </authorList>
    </citation>
    <scope>NUCLEOTIDE SEQUENCE</scope>
    <source>
        <strain evidence="3">MAFF235873</strain>
    </source>
</reference>
<dbReference type="EMBL" id="MU842815">
    <property type="protein sequence ID" value="KAK2034327.1"/>
    <property type="molecule type" value="Genomic_DNA"/>
</dbReference>
<feature type="region of interest" description="Disordered" evidence="1">
    <location>
        <begin position="332"/>
        <end position="391"/>
    </location>
</feature>